<evidence type="ECO:0000313" key="2">
    <source>
        <dbReference type="Proteomes" id="UP000053766"/>
    </source>
</evidence>
<gene>
    <name evidence="1" type="ORF">DICVIV_14113</name>
</gene>
<name>A0A0D8X864_DICVI</name>
<reference evidence="1 2" key="1">
    <citation type="submission" date="2013-11" db="EMBL/GenBank/DDBJ databases">
        <title>Draft genome of the bovine lungworm Dictyocaulus viviparus.</title>
        <authorList>
            <person name="Mitreva M."/>
        </authorList>
    </citation>
    <scope>NUCLEOTIDE SEQUENCE [LARGE SCALE GENOMIC DNA]</scope>
    <source>
        <strain evidence="1 2">HannoverDv2000</strain>
    </source>
</reference>
<dbReference type="OrthoDB" id="1742748at2759"/>
<reference evidence="2" key="2">
    <citation type="journal article" date="2016" name="Sci. Rep.">
        <title>Dictyocaulus viviparus genome, variome and transcriptome elucidate lungworm biology and support future intervention.</title>
        <authorList>
            <person name="McNulty S.N."/>
            <person name="Strube C."/>
            <person name="Rosa B.A."/>
            <person name="Martin J.C."/>
            <person name="Tyagi R."/>
            <person name="Choi Y.J."/>
            <person name="Wang Q."/>
            <person name="Hallsworth Pepin K."/>
            <person name="Zhang X."/>
            <person name="Ozersky P."/>
            <person name="Wilson R.K."/>
            <person name="Sternberg P.W."/>
            <person name="Gasser R.B."/>
            <person name="Mitreva M."/>
        </authorList>
    </citation>
    <scope>NUCLEOTIDE SEQUENCE [LARGE SCALE GENOMIC DNA]</scope>
    <source>
        <strain evidence="2">HannoverDv2000</strain>
    </source>
</reference>
<accession>A0A0D8X864</accession>
<dbReference type="AlphaFoldDB" id="A0A0D8X864"/>
<dbReference type="Proteomes" id="UP000053766">
    <property type="component" value="Unassembled WGS sequence"/>
</dbReference>
<protein>
    <submittedName>
        <fullName evidence="1">Uncharacterized protein</fullName>
    </submittedName>
</protein>
<proteinExistence type="predicted"/>
<organism evidence="1 2">
    <name type="scientific">Dictyocaulus viviparus</name>
    <name type="common">Bovine lungworm</name>
    <dbReference type="NCBI Taxonomy" id="29172"/>
    <lineage>
        <taxon>Eukaryota</taxon>
        <taxon>Metazoa</taxon>
        <taxon>Ecdysozoa</taxon>
        <taxon>Nematoda</taxon>
        <taxon>Chromadorea</taxon>
        <taxon>Rhabditida</taxon>
        <taxon>Rhabditina</taxon>
        <taxon>Rhabditomorpha</taxon>
        <taxon>Strongyloidea</taxon>
        <taxon>Metastrongylidae</taxon>
        <taxon>Dictyocaulus</taxon>
    </lineage>
</organism>
<keyword evidence="2" id="KW-1185">Reference proteome</keyword>
<dbReference type="EMBL" id="KN718879">
    <property type="protein sequence ID" value="KJH39977.1"/>
    <property type="molecule type" value="Genomic_DNA"/>
</dbReference>
<sequence length="88" mass="9947">LHPAKRMIRGTEIETILTYSQTFCGEPFLLSKIGATAGRWLQKSVCTKECVTTHPPNQLALKMIGALAKDLYLTIVGILKWRRVPREH</sequence>
<feature type="non-terminal residue" evidence="1">
    <location>
        <position position="1"/>
    </location>
</feature>
<evidence type="ECO:0000313" key="1">
    <source>
        <dbReference type="EMBL" id="KJH39977.1"/>
    </source>
</evidence>